<dbReference type="InParanoid" id="A0A7N2KPV1"/>
<reference evidence="4" key="2">
    <citation type="submission" date="2021-01" db="UniProtKB">
        <authorList>
            <consortium name="EnsemblPlants"/>
        </authorList>
    </citation>
    <scope>IDENTIFICATION</scope>
</reference>
<dbReference type="AlphaFoldDB" id="A0A7N2KPV1"/>
<proteinExistence type="predicted"/>
<evidence type="ECO:0000259" key="3">
    <source>
        <dbReference type="PROSITE" id="PS50158"/>
    </source>
</evidence>
<evidence type="ECO:0000313" key="4">
    <source>
        <dbReference type="EnsemblPlants" id="QL01p034950:mrna"/>
    </source>
</evidence>
<dbReference type="EMBL" id="LRBV02000001">
    <property type="status" value="NOT_ANNOTATED_CDS"/>
    <property type="molecule type" value="Genomic_DNA"/>
</dbReference>
<organism evidence="4 5">
    <name type="scientific">Quercus lobata</name>
    <name type="common">Valley oak</name>
    <dbReference type="NCBI Taxonomy" id="97700"/>
    <lineage>
        <taxon>Eukaryota</taxon>
        <taxon>Viridiplantae</taxon>
        <taxon>Streptophyta</taxon>
        <taxon>Embryophyta</taxon>
        <taxon>Tracheophyta</taxon>
        <taxon>Spermatophyta</taxon>
        <taxon>Magnoliopsida</taxon>
        <taxon>eudicotyledons</taxon>
        <taxon>Gunneridae</taxon>
        <taxon>Pentapetalae</taxon>
        <taxon>rosids</taxon>
        <taxon>fabids</taxon>
        <taxon>Fagales</taxon>
        <taxon>Fagaceae</taxon>
        <taxon>Quercus</taxon>
    </lineage>
</organism>
<evidence type="ECO:0000256" key="2">
    <source>
        <dbReference type="SAM" id="MobiDB-lite"/>
    </source>
</evidence>
<reference evidence="4 5" key="1">
    <citation type="journal article" date="2016" name="G3 (Bethesda)">
        <title>First Draft Assembly and Annotation of the Genome of a California Endemic Oak Quercus lobata Nee (Fagaceae).</title>
        <authorList>
            <person name="Sork V.L."/>
            <person name="Fitz-Gibbon S.T."/>
            <person name="Puiu D."/>
            <person name="Crepeau M."/>
            <person name="Gugger P.F."/>
            <person name="Sherman R."/>
            <person name="Stevens K."/>
            <person name="Langley C.H."/>
            <person name="Pellegrini M."/>
            <person name="Salzberg S.L."/>
        </authorList>
    </citation>
    <scope>NUCLEOTIDE SEQUENCE [LARGE SCALE GENOMIC DNA]</scope>
    <source>
        <strain evidence="4 5">cv. SW786</strain>
    </source>
</reference>
<name>A0A7N2KPV1_QUELO</name>
<feature type="domain" description="CCHC-type" evidence="3">
    <location>
        <begin position="74"/>
        <end position="88"/>
    </location>
</feature>
<dbReference type="GO" id="GO:0008270">
    <property type="term" value="F:zinc ion binding"/>
    <property type="evidence" value="ECO:0007669"/>
    <property type="project" value="UniProtKB-KW"/>
</dbReference>
<accession>A0A7N2KPV1</accession>
<evidence type="ECO:0000313" key="5">
    <source>
        <dbReference type="Proteomes" id="UP000594261"/>
    </source>
</evidence>
<dbReference type="InterPro" id="IPR040256">
    <property type="entry name" value="At4g02000-like"/>
</dbReference>
<dbReference type="PROSITE" id="PS50158">
    <property type="entry name" value="ZF_CCHC"/>
    <property type="match status" value="1"/>
</dbReference>
<feature type="region of interest" description="Disordered" evidence="2">
    <location>
        <begin position="93"/>
        <end position="136"/>
    </location>
</feature>
<keyword evidence="5" id="KW-1185">Reference proteome</keyword>
<dbReference type="EnsemblPlants" id="QL01p034950:mrna">
    <property type="protein sequence ID" value="QL01p034950:mrna"/>
    <property type="gene ID" value="QL01p034950"/>
</dbReference>
<dbReference type="Gramene" id="QL01p034950:mrna">
    <property type="protein sequence ID" value="QL01p034950:mrna"/>
    <property type="gene ID" value="QL01p034950"/>
</dbReference>
<sequence>MRFLVKEDYNLVLEKCPWFIGEHFLSIRPWVPNFKPFTSDVSSITIDVEKPLITVLFIGNFEQPIIYEGIHKLCFSCGCIGHQKDACPHIIRPAQPPCKEETEEGDKAQSNPCERHAAESAADQHPGTSMDQNGIYRPWMVVTRKKSG</sequence>
<dbReference type="PANTHER" id="PTHR31286">
    <property type="entry name" value="GLYCINE-RICH CELL WALL STRUCTURAL PROTEIN 1.8-LIKE"/>
    <property type="match status" value="1"/>
</dbReference>
<keyword evidence="1" id="KW-0863">Zinc-finger</keyword>
<keyword evidence="1" id="KW-0862">Zinc</keyword>
<protein>
    <recommendedName>
        <fullName evidence="3">CCHC-type domain-containing protein</fullName>
    </recommendedName>
</protein>
<dbReference type="Proteomes" id="UP000594261">
    <property type="component" value="Chromosome 1"/>
</dbReference>
<keyword evidence="1" id="KW-0479">Metal-binding</keyword>
<dbReference type="PANTHER" id="PTHR31286:SF99">
    <property type="entry name" value="DUF4283 DOMAIN-CONTAINING PROTEIN"/>
    <property type="match status" value="1"/>
</dbReference>
<dbReference type="InterPro" id="IPR001878">
    <property type="entry name" value="Znf_CCHC"/>
</dbReference>
<dbReference type="GO" id="GO:0003676">
    <property type="term" value="F:nucleic acid binding"/>
    <property type="evidence" value="ECO:0007669"/>
    <property type="project" value="InterPro"/>
</dbReference>
<evidence type="ECO:0000256" key="1">
    <source>
        <dbReference type="PROSITE-ProRule" id="PRU00047"/>
    </source>
</evidence>